<proteinExistence type="predicted"/>
<feature type="signal peptide" evidence="1">
    <location>
        <begin position="1"/>
        <end position="25"/>
    </location>
</feature>
<reference evidence="2 3" key="1">
    <citation type="submission" date="2011-02" db="EMBL/GenBank/DDBJ databases">
        <title>The Genome Sequence of Sphaeroforma arctica JP610.</title>
        <authorList>
            <consortium name="The Broad Institute Genome Sequencing Platform"/>
            <person name="Russ C."/>
            <person name="Cuomo C."/>
            <person name="Young S.K."/>
            <person name="Zeng Q."/>
            <person name="Gargeya S."/>
            <person name="Alvarado L."/>
            <person name="Berlin A."/>
            <person name="Chapman S.B."/>
            <person name="Chen Z."/>
            <person name="Freedman E."/>
            <person name="Gellesch M."/>
            <person name="Goldberg J."/>
            <person name="Griggs A."/>
            <person name="Gujja S."/>
            <person name="Heilman E."/>
            <person name="Heiman D."/>
            <person name="Howarth C."/>
            <person name="Mehta T."/>
            <person name="Neiman D."/>
            <person name="Pearson M."/>
            <person name="Roberts A."/>
            <person name="Saif S."/>
            <person name="Shea T."/>
            <person name="Shenoy N."/>
            <person name="Sisk P."/>
            <person name="Stolte C."/>
            <person name="Sykes S."/>
            <person name="White J."/>
            <person name="Yandava C."/>
            <person name="Burger G."/>
            <person name="Gray M.W."/>
            <person name="Holland P.W.H."/>
            <person name="King N."/>
            <person name="Lang F.B.F."/>
            <person name="Roger A.J."/>
            <person name="Ruiz-Trillo I."/>
            <person name="Haas B."/>
            <person name="Nusbaum C."/>
            <person name="Birren B."/>
        </authorList>
    </citation>
    <scope>NUCLEOTIDE SEQUENCE [LARGE SCALE GENOMIC DNA]</scope>
    <source>
        <strain evidence="2 3">JP610</strain>
    </source>
</reference>
<dbReference type="Proteomes" id="UP000054560">
    <property type="component" value="Unassembled WGS sequence"/>
</dbReference>
<organism evidence="2 3">
    <name type="scientific">Sphaeroforma arctica JP610</name>
    <dbReference type="NCBI Taxonomy" id="667725"/>
    <lineage>
        <taxon>Eukaryota</taxon>
        <taxon>Ichthyosporea</taxon>
        <taxon>Ichthyophonida</taxon>
        <taxon>Sphaeroforma</taxon>
    </lineage>
</organism>
<dbReference type="RefSeq" id="XP_014154988.1">
    <property type="nucleotide sequence ID" value="XM_014299513.1"/>
</dbReference>
<dbReference type="EMBL" id="KQ242070">
    <property type="protein sequence ID" value="KNC81086.1"/>
    <property type="molecule type" value="Genomic_DNA"/>
</dbReference>
<evidence type="ECO:0000256" key="1">
    <source>
        <dbReference type="SAM" id="SignalP"/>
    </source>
</evidence>
<evidence type="ECO:0000313" key="3">
    <source>
        <dbReference type="Proteomes" id="UP000054560"/>
    </source>
</evidence>
<accession>A0A0L0FX21</accession>
<dbReference type="GeneID" id="25907070"/>
<evidence type="ECO:0000313" key="2">
    <source>
        <dbReference type="EMBL" id="KNC81086.1"/>
    </source>
</evidence>
<name>A0A0L0FX21_9EUKA</name>
<dbReference type="AlphaFoldDB" id="A0A0L0FX21"/>
<keyword evidence="3" id="KW-1185">Reference proteome</keyword>
<feature type="chain" id="PRO_5005538867" description="VWFC domain-containing protein" evidence="1">
    <location>
        <begin position="26"/>
        <end position="129"/>
    </location>
</feature>
<evidence type="ECO:0008006" key="4">
    <source>
        <dbReference type="Google" id="ProtNLM"/>
    </source>
</evidence>
<sequence length="129" mass="14764">MLVVSKSVSFLAVLVLAAVSTSVEASSGYRVLKSCEYKGVWTKHGEWYKGDNKECYCHSSKWTKCKDVYKPEAPIKCGKADVECDYGTKLRKHEKCCDGDYCEDWVPKCNEETCCEKKKNRPTRQMQEL</sequence>
<gene>
    <name evidence="2" type="ORF">SARC_06566</name>
</gene>
<keyword evidence="1" id="KW-0732">Signal</keyword>
<protein>
    <recommendedName>
        <fullName evidence="4">VWFC domain-containing protein</fullName>
    </recommendedName>
</protein>